<dbReference type="InterPro" id="IPR035906">
    <property type="entry name" value="MetI-like_sf"/>
</dbReference>
<proteinExistence type="inferred from homology"/>
<keyword evidence="6 7" id="KW-0472">Membrane</keyword>
<dbReference type="RefSeq" id="WP_252435848.1">
    <property type="nucleotide sequence ID" value="NZ_JAGSOV010000009.1"/>
</dbReference>
<dbReference type="PANTHER" id="PTHR30193:SF18">
    <property type="entry name" value="OSMOPROTECTIVE COMPOUNDS UPTAKE PERMEASE PROTEIN GGTC"/>
    <property type="match status" value="1"/>
</dbReference>
<evidence type="ECO:0000256" key="3">
    <source>
        <dbReference type="ARBA" id="ARBA00022475"/>
    </source>
</evidence>
<dbReference type="InterPro" id="IPR051393">
    <property type="entry name" value="ABC_transporter_permease"/>
</dbReference>
<evidence type="ECO:0000256" key="5">
    <source>
        <dbReference type="ARBA" id="ARBA00022989"/>
    </source>
</evidence>
<dbReference type="InterPro" id="IPR000515">
    <property type="entry name" value="MetI-like"/>
</dbReference>
<evidence type="ECO:0000313" key="9">
    <source>
        <dbReference type="EMBL" id="MCO1654248.1"/>
    </source>
</evidence>
<accession>A0ABT0ZU49</accession>
<evidence type="ECO:0000313" key="10">
    <source>
        <dbReference type="Proteomes" id="UP001165283"/>
    </source>
</evidence>
<dbReference type="PANTHER" id="PTHR30193">
    <property type="entry name" value="ABC TRANSPORTER PERMEASE PROTEIN"/>
    <property type="match status" value="1"/>
</dbReference>
<dbReference type="Pfam" id="PF00528">
    <property type="entry name" value="BPD_transp_1"/>
    <property type="match status" value="1"/>
</dbReference>
<gene>
    <name evidence="9" type="ORF">KDL28_04200</name>
</gene>
<feature type="transmembrane region" description="Helical" evidence="7">
    <location>
        <begin position="99"/>
        <end position="119"/>
    </location>
</feature>
<evidence type="ECO:0000256" key="4">
    <source>
        <dbReference type="ARBA" id="ARBA00022692"/>
    </source>
</evidence>
<organism evidence="9 10">
    <name type="scientific">Pseudonocardia humida</name>
    <dbReference type="NCBI Taxonomy" id="2800819"/>
    <lineage>
        <taxon>Bacteria</taxon>
        <taxon>Bacillati</taxon>
        <taxon>Actinomycetota</taxon>
        <taxon>Actinomycetes</taxon>
        <taxon>Pseudonocardiales</taxon>
        <taxon>Pseudonocardiaceae</taxon>
        <taxon>Pseudonocardia</taxon>
    </lineage>
</organism>
<name>A0ABT0ZU49_9PSEU</name>
<dbReference type="CDD" id="cd06261">
    <property type="entry name" value="TM_PBP2"/>
    <property type="match status" value="1"/>
</dbReference>
<protein>
    <submittedName>
        <fullName evidence="9">Sugar ABC transporter permease</fullName>
    </submittedName>
</protein>
<reference evidence="9" key="1">
    <citation type="submission" date="2021-04" db="EMBL/GenBank/DDBJ databases">
        <title>Pseudonocardia sp. nov., isolated from sandy soil of mangrove forest.</title>
        <authorList>
            <person name="Zan Z."/>
            <person name="Huang R."/>
            <person name="Liu W."/>
        </authorList>
    </citation>
    <scope>NUCLEOTIDE SEQUENCE</scope>
    <source>
        <strain evidence="9">S2-4</strain>
    </source>
</reference>
<dbReference type="Gene3D" id="1.10.3720.10">
    <property type="entry name" value="MetI-like"/>
    <property type="match status" value="1"/>
</dbReference>
<comment type="similarity">
    <text evidence="7">Belongs to the binding-protein-dependent transport system permease family.</text>
</comment>
<evidence type="ECO:0000256" key="1">
    <source>
        <dbReference type="ARBA" id="ARBA00004651"/>
    </source>
</evidence>
<evidence type="ECO:0000256" key="6">
    <source>
        <dbReference type="ARBA" id="ARBA00023136"/>
    </source>
</evidence>
<evidence type="ECO:0000259" key="8">
    <source>
        <dbReference type="PROSITE" id="PS50928"/>
    </source>
</evidence>
<keyword evidence="2 7" id="KW-0813">Transport</keyword>
<feature type="transmembrane region" description="Helical" evidence="7">
    <location>
        <begin position="131"/>
        <end position="151"/>
    </location>
</feature>
<feature type="transmembrane region" description="Helical" evidence="7">
    <location>
        <begin position="39"/>
        <end position="61"/>
    </location>
</feature>
<dbReference type="EMBL" id="JAGSOV010000009">
    <property type="protein sequence ID" value="MCO1654248.1"/>
    <property type="molecule type" value="Genomic_DNA"/>
</dbReference>
<feature type="transmembrane region" description="Helical" evidence="7">
    <location>
        <begin position="233"/>
        <end position="258"/>
    </location>
</feature>
<keyword evidence="10" id="KW-1185">Reference proteome</keyword>
<feature type="transmembrane region" description="Helical" evidence="7">
    <location>
        <begin position="6"/>
        <end position="27"/>
    </location>
</feature>
<keyword evidence="4 7" id="KW-0812">Transmembrane</keyword>
<feature type="transmembrane region" description="Helical" evidence="7">
    <location>
        <begin position="190"/>
        <end position="212"/>
    </location>
</feature>
<evidence type="ECO:0000256" key="2">
    <source>
        <dbReference type="ARBA" id="ARBA00022448"/>
    </source>
</evidence>
<evidence type="ECO:0000256" key="7">
    <source>
        <dbReference type="RuleBase" id="RU363032"/>
    </source>
</evidence>
<comment type="caution">
    <text evidence="9">The sequence shown here is derived from an EMBL/GenBank/DDBJ whole genome shotgun (WGS) entry which is preliminary data.</text>
</comment>
<dbReference type="PROSITE" id="PS50928">
    <property type="entry name" value="ABC_TM1"/>
    <property type="match status" value="1"/>
</dbReference>
<feature type="domain" description="ABC transmembrane type-1" evidence="8">
    <location>
        <begin position="95"/>
        <end position="310"/>
    </location>
</feature>
<comment type="subcellular location">
    <subcellularLocation>
        <location evidence="1 7">Cell membrane</location>
        <topology evidence="1 7">Multi-pass membrane protein</topology>
    </subcellularLocation>
</comment>
<dbReference type="SUPFAM" id="SSF161098">
    <property type="entry name" value="MetI-like"/>
    <property type="match status" value="1"/>
</dbReference>
<feature type="transmembrane region" description="Helical" evidence="7">
    <location>
        <begin position="288"/>
        <end position="313"/>
    </location>
</feature>
<keyword evidence="3" id="KW-1003">Cell membrane</keyword>
<dbReference type="Proteomes" id="UP001165283">
    <property type="component" value="Unassembled WGS sequence"/>
</dbReference>
<keyword evidence="5 7" id="KW-1133">Transmembrane helix</keyword>
<sequence>MTITDKIIQLVVAVAFFALVLAAVLFIADRARGRRAERWQGFAFVGPAVLLLLIGLIYPALRTAYQSFFDAGSTNFIGIDNYARIFTQPELLIVLRNTFLWVIFTPIVATAVGLVYAVLVDRARAESFAKALIFLPMAISFVGASIIWKFVYEYRPNQQNIQQIGLVNQLLVWLGFEPVNLLLIPFWNNLLLIVVMIWIQAGFAMTILSAAIKAIPDDITEAARLDGVGGLRMFFYITLPSIRPAVVVVLTTISIGVLKVFDIVRTMTGGQFGTSVVANEFYAQSFRLFNIGIGSSLAMILFVLVVPIVIYNVRQMRKVDAR</sequence>